<dbReference type="Pfam" id="PF10067">
    <property type="entry name" value="DUF2306"/>
    <property type="match status" value="1"/>
</dbReference>
<evidence type="ECO:0000313" key="3">
    <source>
        <dbReference type="Proteomes" id="UP000831327"/>
    </source>
</evidence>
<evidence type="ECO:0000313" key="2">
    <source>
        <dbReference type="EMBL" id="BDG70473.1"/>
    </source>
</evidence>
<evidence type="ECO:0000256" key="1">
    <source>
        <dbReference type="SAM" id="Phobius"/>
    </source>
</evidence>
<keyword evidence="1" id="KW-0472">Membrane</keyword>
<keyword evidence="3" id="KW-1185">Reference proteome</keyword>
<dbReference type="EMBL" id="AP025637">
    <property type="protein sequence ID" value="BDG70473.1"/>
    <property type="molecule type" value="Genomic_DNA"/>
</dbReference>
<evidence type="ECO:0008006" key="4">
    <source>
        <dbReference type="Google" id="ProtNLM"/>
    </source>
</evidence>
<keyword evidence="1" id="KW-0812">Transmembrane</keyword>
<sequence>MIRAFTRPIRLVLALAVCTFIPVMMAAVRVVQIPLGAVPEDSLRLASVPVAFFLHALAGVLFGILGPLQFVRALRRQFGTLHRVSGRVFVLAGLVLALSGLALLLQVESMATGLLDAARGVFGLALIAVLVLGVAAARAQSMLRHRAWMIRAYVIGMGSGTVALVLFPVYLVTGEPPTGLASDVAVVATWLLTIAVGESVVRRLAFP</sequence>
<feature type="transmembrane region" description="Helical" evidence="1">
    <location>
        <begin position="184"/>
        <end position="201"/>
    </location>
</feature>
<feature type="transmembrane region" description="Helical" evidence="1">
    <location>
        <begin position="50"/>
        <end position="68"/>
    </location>
</feature>
<reference evidence="2 3" key="1">
    <citation type="journal article" date="2016" name="Microbes Environ.">
        <title>Phylogenetically diverse aerobic anoxygenic phototrophic bacteria isolated from epilithic biofilms in Tama river, Japan.</title>
        <authorList>
            <person name="Hirose S."/>
            <person name="Matsuura K."/>
            <person name="Haruta S."/>
        </authorList>
    </citation>
    <scope>NUCLEOTIDE SEQUENCE [LARGE SCALE GENOMIC DNA]</scope>
    <source>
        <strain evidence="2 3">S08</strain>
    </source>
</reference>
<accession>A0ABN6NYF2</accession>
<feature type="transmembrane region" description="Helical" evidence="1">
    <location>
        <begin position="117"/>
        <end position="136"/>
    </location>
</feature>
<feature type="transmembrane region" description="Helical" evidence="1">
    <location>
        <begin position="88"/>
        <end position="105"/>
    </location>
</feature>
<name>A0ABN6NYF2_9PROT</name>
<gene>
    <name evidence="2" type="ORF">Rmf_04020</name>
</gene>
<dbReference type="Proteomes" id="UP000831327">
    <property type="component" value="Chromosome"/>
</dbReference>
<proteinExistence type="predicted"/>
<dbReference type="InterPro" id="IPR018750">
    <property type="entry name" value="DUF2306_membrane"/>
</dbReference>
<feature type="transmembrane region" description="Helical" evidence="1">
    <location>
        <begin position="148"/>
        <end position="172"/>
    </location>
</feature>
<protein>
    <recommendedName>
        <fullName evidence="4">DUF2306 domain-containing protein</fullName>
    </recommendedName>
</protein>
<dbReference type="RefSeq" id="WP_244457803.1">
    <property type="nucleotide sequence ID" value="NZ_AP025637.1"/>
</dbReference>
<keyword evidence="1" id="KW-1133">Transmembrane helix</keyword>
<organism evidence="2 3">
    <name type="scientific">Roseomonas fluvialis</name>
    <dbReference type="NCBI Taxonomy" id="1750527"/>
    <lineage>
        <taxon>Bacteria</taxon>
        <taxon>Pseudomonadati</taxon>
        <taxon>Pseudomonadota</taxon>
        <taxon>Alphaproteobacteria</taxon>
        <taxon>Acetobacterales</taxon>
        <taxon>Roseomonadaceae</taxon>
        <taxon>Roseomonas</taxon>
    </lineage>
</organism>